<dbReference type="Gene3D" id="3.40.50.720">
    <property type="entry name" value="NAD(P)-binding Rossmann-like Domain"/>
    <property type="match status" value="1"/>
</dbReference>
<dbReference type="SUPFAM" id="SSF51735">
    <property type="entry name" value="NAD(P)-binding Rossmann-fold domains"/>
    <property type="match status" value="1"/>
</dbReference>
<reference evidence="4 5" key="1">
    <citation type="submission" date="2024-05" db="EMBL/GenBank/DDBJ databases">
        <title>A draft genome resource for the thread blight pathogen Marasmius tenuissimus strain MS-2.</title>
        <authorList>
            <person name="Yulfo-Soto G.E."/>
            <person name="Baruah I.K."/>
            <person name="Amoako-Attah I."/>
            <person name="Bukari Y."/>
            <person name="Meinhardt L.W."/>
            <person name="Bailey B.A."/>
            <person name="Cohen S.P."/>
        </authorList>
    </citation>
    <scope>NUCLEOTIDE SEQUENCE [LARGE SCALE GENOMIC DNA]</scope>
    <source>
        <strain evidence="4 5">MS-2</strain>
    </source>
</reference>
<dbReference type="InterPro" id="IPR015814">
    <property type="entry name" value="Pgluconate_DH_NAD-bd_C"/>
</dbReference>
<dbReference type="SUPFAM" id="SSF48179">
    <property type="entry name" value="6-phosphogluconate dehydrogenase C-terminal domain-like"/>
    <property type="match status" value="1"/>
</dbReference>
<dbReference type="Proteomes" id="UP001437256">
    <property type="component" value="Unassembled WGS sequence"/>
</dbReference>
<dbReference type="InterPro" id="IPR051265">
    <property type="entry name" value="HIBADH-related_NP60_sf"/>
</dbReference>
<evidence type="ECO:0000259" key="2">
    <source>
        <dbReference type="Pfam" id="PF03446"/>
    </source>
</evidence>
<comment type="caution">
    <text evidence="4">The sequence shown here is derived from an EMBL/GenBank/DDBJ whole genome shotgun (WGS) entry which is preliminary data.</text>
</comment>
<dbReference type="InterPro" id="IPR006115">
    <property type="entry name" value="6PGDH_NADP-bd"/>
</dbReference>
<dbReference type="PANTHER" id="PTHR43580">
    <property type="entry name" value="OXIDOREDUCTASE GLYR1-RELATED"/>
    <property type="match status" value="1"/>
</dbReference>
<gene>
    <name evidence="4" type="ORF">AAF712_001196</name>
</gene>
<dbReference type="InterPro" id="IPR008927">
    <property type="entry name" value="6-PGluconate_DH-like_C_sf"/>
</dbReference>
<evidence type="ECO:0000313" key="5">
    <source>
        <dbReference type="Proteomes" id="UP001437256"/>
    </source>
</evidence>
<sequence>MASHTIALLAPGAMGSKIALRLSQRGAGTILTNLDGRSEATVKRAQESGMKHASYSEIVSQATCVFSVVPPKDAFLIAERIADTARSNPPKREIIFADCNAVNPESSKKMAQLFEGTAVKFIDGAIVGAPPSDMYNPGIYVSANSQDEAALDEFVALSNGFGLNVIPLKGEGAGVGDASALKMAHAGVVKGSLGLFVSMILSAYASSPSTAKGLLHSLSISQPVYIDLMIRLIPQMIPKAYRFVKEMEEISGFVGGEEGKTFEGMEKIFERVAAAHDTSPNHDSGETQLLLQFVEDAKEVWEQTKTTVKFY</sequence>
<dbReference type="Pfam" id="PF09130">
    <property type="entry name" value="DUF1932"/>
    <property type="match status" value="1"/>
</dbReference>
<evidence type="ECO:0000256" key="1">
    <source>
        <dbReference type="ARBA" id="ARBA00007598"/>
    </source>
</evidence>
<comment type="similarity">
    <text evidence="1">Belongs to the HIBADH-related family. NP60 subfamily.</text>
</comment>
<evidence type="ECO:0000313" key="4">
    <source>
        <dbReference type="EMBL" id="KAL0071340.1"/>
    </source>
</evidence>
<dbReference type="EMBL" id="JBBXMP010000003">
    <property type="protein sequence ID" value="KAL0071340.1"/>
    <property type="molecule type" value="Genomic_DNA"/>
</dbReference>
<evidence type="ECO:0000259" key="3">
    <source>
        <dbReference type="Pfam" id="PF09130"/>
    </source>
</evidence>
<dbReference type="PANTHER" id="PTHR43580:SF2">
    <property type="entry name" value="CYTOKINE-LIKE NUCLEAR FACTOR N-PAC"/>
    <property type="match status" value="1"/>
</dbReference>
<feature type="domain" description="6-phosphogluconate dehydrogenase NADP-binding" evidence="2">
    <location>
        <begin position="6"/>
        <end position="131"/>
    </location>
</feature>
<evidence type="ECO:0008006" key="6">
    <source>
        <dbReference type="Google" id="ProtNLM"/>
    </source>
</evidence>
<dbReference type="InterPro" id="IPR036291">
    <property type="entry name" value="NAD(P)-bd_dom_sf"/>
</dbReference>
<protein>
    <recommendedName>
        <fullName evidence="6">6-phosphogluconate dehydrogenase C-terminal domain-like protein</fullName>
    </recommendedName>
</protein>
<organism evidence="4 5">
    <name type="scientific">Marasmius tenuissimus</name>
    <dbReference type="NCBI Taxonomy" id="585030"/>
    <lineage>
        <taxon>Eukaryota</taxon>
        <taxon>Fungi</taxon>
        <taxon>Dikarya</taxon>
        <taxon>Basidiomycota</taxon>
        <taxon>Agaricomycotina</taxon>
        <taxon>Agaricomycetes</taxon>
        <taxon>Agaricomycetidae</taxon>
        <taxon>Agaricales</taxon>
        <taxon>Marasmiineae</taxon>
        <taxon>Marasmiaceae</taxon>
        <taxon>Marasmius</taxon>
    </lineage>
</organism>
<dbReference type="Pfam" id="PF03446">
    <property type="entry name" value="NAD_binding_2"/>
    <property type="match status" value="1"/>
</dbReference>
<name>A0ABR3ABI5_9AGAR</name>
<feature type="domain" description="Phosphogluconate dehydrogenase NAD-binding putative C-terminal" evidence="3">
    <location>
        <begin position="205"/>
        <end position="272"/>
    </location>
</feature>
<proteinExistence type="inferred from homology"/>
<accession>A0ABR3ABI5</accession>
<keyword evidence="5" id="KW-1185">Reference proteome</keyword>